<dbReference type="InterPro" id="IPR032259">
    <property type="entry name" value="HIBYL-CoA-H"/>
</dbReference>
<dbReference type="GO" id="GO:0005829">
    <property type="term" value="C:cytosol"/>
    <property type="evidence" value="ECO:0007669"/>
    <property type="project" value="TreeGrafter"/>
</dbReference>
<evidence type="ECO:0000313" key="6">
    <source>
        <dbReference type="Proteomes" id="UP000287996"/>
    </source>
</evidence>
<protein>
    <recommendedName>
        <fullName evidence="2">3-hydroxyisobutyryl-CoA hydrolase</fullName>
        <ecNumber evidence="2">3.1.2.4</ecNumber>
    </recommendedName>
</protein>
<dbReference type="EC" id="3.1.2.4" evidence="2"/>
<keyword evidence="6" id="KW-1185">Reference proteome</keyword>
<keyword evidence="3" id="KW-0378">Hydrolase</keyword>
<comment type="caution">
    <text evidence="5">The sequence shown here is derived from an EMBL/GenBank/DDBJ whole genome shotgun (WGS) entry which is preliminary data.</text>
</comment>
<comment type="catalytic activity">
    <reaction evidence="1">
        <text>3-hydroxy-2-methylpropanoyl-CoA + H2O = 3-hydroxy-2-methylpropanoate + CoA + H(+)</text>
        <dbReference type="Rhea" id="RHEA:20888"/>
        <dbReference type="ChEBI" id="CHEBI:11805"/>
        <dbReference type="ChEBI" id="CHEBI:15377"/>
        <dbReference type="ChEBI" id="CHEBI:15378"/>
        <dbReference type="ChEBI" id="CHEBI:57287"/>
        <dbReference type="ChEBI" id="CHEBI:57340"/>
        <dbReference type="EC" id="3.1.2.4"/>
    </reaction>
</comment>
<dbReference type="Proteomes" id="UP000287996">
    <property type="component" value="Unassembled WGS sequence"/>
</dbReference>
<dbReference type="Pfam" id="PF16113">
    <property type="entry name" value="ECH_2"/>
    <property type="match status" value="1"/>
</dbReference>
<dbReference type="PANTHER" id="PTHR43176:SF3">
    <property type="entry name" value="3-HYDROXYISOBUTYRYL-COA HYDROLASE, MITOCHONDRIAL"/>
    <property type="match status" value="1"/>
</dbReference>
<sequence>MSEVVLFDELAAGDYRIGVITLNSEKSLNALSLPMAEKMLPKLQAWANDDGISCVWLQGAGEKAFCAGGDIVAMYNAMKAKPGVLVDEVRDFFTLEYELDYALQTFPKPLVVWGHGIVMGGGMGLMNGGSHRIVTERSLLAMPEITIGLYPDVGATYFLNQMPAGCGLFLGLTGAHMNAADARYLNLADHFLGADKKQALLDALTQVSWGDTARINHQKVTDTITAMVKQDATQAPAPQVEPLQAHISQLTTADDIATVVNNIVNDDRENDWLAKARKNLQHGCPTTAHIVWNQLQLGSDLSLADCFRLELTLSTNCAVKGDFAEGIRALLIDKDRKPAWQYGTVADVPAESIDAFFQPPWGEQPHPLANLGK</sequence>
<evidence type="ECO:0000313" key="5">
    <source>
        <dbReference type="EMBL" id="RUO80536.1"/>
    </source>
</evidence>
<evidence type="ECO:0000256" key="3">
    <source>
        <dbReference type="ARBA" id="ARBA00022801"/>
    </source>
</evidence>
<dbReference type="GO" id="GO:0006574">
    <property type="term" value="P:L-valine catabolic process"/>
    <property type="evidence" value="ECO:0007669"/>
    <property type="project" value="TreeGrafter"/>
</dbReference>
<gene>
    <name evidence="5" type="ORF">CWI84_05620</name>
</gene>
<proteinExistence type="predicted"/>
<evidence type="ECO:0000256" key="2">
    <source>
        <dbReference type="ARBA" id="ARBA00011915"/>
    </source>
</evidence>
<name>A0A432ZRT0_9GAMM</name>
<accession>A0A432ZRT0</accession>
<dbReference type="CDD" id="cd06558">
    <property type="entry name" value="crotonase-like"/>
    <property type="match status" value="1"/>
</dbReference>
<dbReference type="RefSeq" id="WP_126841593.1">
    <property type="nucleotide sequence ID" value="NZ_PIQH01000004.1"/>
</dbReference>
<dbReference type="NCBIfam" id="NF004127">
    <property type="entry name" value="PRK05617.1"/>
    <property type="match status" value="1"/>
</dbReference>
<dbReference type="AlphaFoldDB" id="A0A432ZRT0"/>
<reference evidence="5 6" key="1">
    <citation type="journal article" date="2011" name="Front. Microbiol.">
        <title>Genomic signatures of strain selection and enhancement in Bacillus atrophaeus var. globigii, a historical biowarfare simulant.</title>
        <authorList>
            <person name="Gibbons H.S."/>
            <person name="Broomall S.M."/>
            <person name="McNew L.A."/>
            <person name="Daligault H."/>
            <person name="Chapman C."/>
            <person name="Bruce D."/>
            <person name="Karavis M."/>
            <person name="Krepps M."/>
            <person name="McGregor P.A."/>
            <person name="Hong C."/>
            <person name="Park K.H."/>
            <person name="Akmal A."/>
            <person name="Feldman A."/>
            <person name="Lin J.S."/>
            <person name="Chang W.E."/>
            <person name="Higgs B.W."/>
            <person name="Demirev P."/>
            <person name="Lindquist J."/>
            <person name="Liem A."/>
            <person name="Fochler E."/>
            <person name="Read T.D."/>
            <person name="Tapia R."/>
            <person name="Johnson S."/>
            <person name="Bishop-Lilly K.A."/>
            <person name="Detter C."/>
            <person name="Han C."/>
            <person name="Sozhamannan S."/>
            <person name="Rosenzweig C.N."/>
            <person name="Skowronski E.W."/>
        </authorList>
    </citation>
    <scope>NUCLEOTIDE SEQUENCE [LARGE SCALE GENOMIC DNA]</scope>
    <source>
        <strain evidence="5 6">CC-PW-9</strain>
    </source>
</reference>
<dbReference type="InterPro" id="IPR029045">
    <property type="entry name" value="ClpP/crotonase-like_dom_sf"/>
</dbReference>
<dbReference type="Gene3D" id="3.90.226.10">
    <property type="entry name" value="2-enoyl-CoA Hydratase, Chain A, domain 1"/>
    <property type="match status" value="1"/>
</dbReference>
<organism evidence="5 6">
    <name type="scientific">Idiomarina tyrosinivorans</name>
    <dbReference type="NCBI Taxonomy" id="1445662"/>
    <lineage>
        <taxon>Bacteria</taxon>
        <taxon>Pseudomonadati</taxon>
        <taxon>Pseudomonadota</taxon>
        <taxon>Gammaproteobacteria</taxon>
        <taxon>Alteromonadales</taxon>
        <taxon>Idiomarinaceae</taxon>
        <taxon>Idiomarina</taxon>
    </lineage>
</organism>
<dbReference type="PANTHER" id="PTHR43176">
    <property type="entry name" value="3-HYDROXYISOBUTYRYL-COA HYDROLASE-RELATED"/>
    <property type="match status" value="1"/>
</dbReference>
<dbReference type="EMBL" id="PIQH01000004">
    <property type="protein sequence ID" value="RUO80536.1"/>
    <property type="molecule type" value="Genomic_DNA"/>
</dbReference>
<dbReference type="InterPro" id="IPR045004">
    <property type="entry name" value="ECH_dom"/>
</dbReference>
<dbReference type="SUPFAM" id="SSF52096">
    <property type="entry name" value="ClpP/crotonase"/>
    <property type="match status" value="1"/>
</dbReference>
<evidence type="ECO:0000256" key="1">
    <source>
        <dbReference type="ARBA" id="ARBA00001709"/>
    </source>
</evidence>
<dbReference type="GO" id="GO:0003860">
    <property type="term" value="F:3-hydroxyisobutyryl-CoA hydrolase activity"/>
    <property type="evidence" value="ECO:0007669"/>
    <property type="project" value="UniProtKB-EC"/>
</dbReference>
<feature type="domain" description="Enoyl-CoA hydratase/isomerase" evidence="4">
    <location>
        <begin position="17"/>
        <end position="357"/>
    </location>
</feature>
<dbReference type="OrthoDB" id="9790967at2"/>
<evidence type="ECO:0000259" key="4">
    <source>
        <dbReference type="Pfam" id="PF16113"/>
    </source>
</evidence>